<dbReference type="PANTHER" id="PTHR10877">
    <property type="entry name" value="POLYCYSTIN FAMILY MEMBER"/>
    <property type="match status" value="1"/>
</dbReference>
<gene>
    <name evidence="7" type="ORF">OVA965_LOCUS45775</name>
    <name evidence="8" type="ORF">TMI583_LOCUS49597</name>
</gene>
<keyword evidence="3" id="KW-0812">Transmembrane</keyword>
<protein>
    <recommendedName>
        <fullName evidence="6">Polycystin domain-containing protein</fullName>
    </recommendedName>
</protein>
<dbReference type="InterPro" id="IPR051223">
    <property type="entry name" value="Polycystin"/>
</dbReference>
<dbReference type="Pfam" id="PF20519">
    <property type="entry name" value="Polycystin_dom"/>
    <property type="match status" value="1"/>
</dbReference>
<dbReference type="AlphaFoldDB" id="A0A8S2YCB2"/>
<dbReference type="Proteomes" id="UP000682733">
    <property type="component" value="Unassembled WGS sequence"/>
</dbReference>
<name>A0A8S2YCB2_9BILA</name>
<evidence type="ECO:0000256" key="4">
    <source>
        <dbReference type="ARBA" id="ARBA00022989"/>
    </source>
</evidence>
<accession>A0A8S2YCB2</accession>
<feature type="non-terminal residue" evidence="8">
    <location>
        <position position="1"/>
    </location>
</feature>
<evidence type="ECO:0000256" key="3">
    <source>
        <dbReference type="ARBA" id="ARBA00022692"/>
    </source>
</evidence>
<evidence type="ECO:0000313" key="8">
    <source>
        <dbReference type="EMBL" id="CAF4549164.1"/>
    </source>
</evidence>
<evidence type="ECO:0000256" key="1">
    <source>
        <dbReference type="ARBA" id="ARBA00004141"/>
    </source>
</evidence>
<evidence type="ECO:0000313" key="7">
    <source>
        <dbReference type="EMBL" id="CAF1672549.1"/>
    </source>
</evidence>
<evidence type="ECO:0000256" key="5">
    <source>
        <dbReference type="ARBA" id="ARBA00023136"/>
    </source>
</evidence>
<proteinExistence type="inferred from homology"/>
<dbReference type="EMBL" id="CAJNOK010075278">
    <property type="protein sequence ID" value="CAF1672549.1"/>
    <property type="molecule type" value="Genomic_DNA"/>
</dbReference>
<dbReference type="GO" id="GO:0005262">
    <property type="term" value="F:calcium channel activity"/>
    <property type="evidence" value="ECO:0007669"/>
    <property type="project" value="TreeGrafter"/>
</dbReference>
<evidence type="ECO:0000256" key="2">
    <source>
        <dbReference type="ARBA" id="ARBA00007200"/>
    </source>
</evidence>
<comment type="caution">
    <text evidence="8">The sequence shown here is derived from an EMBL/GenBank/DDBJ whole genome shotgun (WGS) entry which is preliminary data.</text>
</comment>
<organism evidence="8 9">
    <name type="scientific">Didymodactylos carnosus</name>
    <dbReference type="NCBI Taxonomy" id="1234261"/>
    <lineage>
        <taxon>Eukaryota</taxon>
        <taxon>Metazoa</taxon>
        <taxon>Spiralia</taxon>
        <taxon>Gnathifera</taxon>
        <taxon>Rotifera</taxon>
        <taxon>Eurotatoria</taxon>
        <taxon>Bdelloidea</taxon>
        <taxon>Philodinida</taxon>
        <taxon>Philodinidae</taxon>
        <taxon>Didymodactylos</taxon>
    </lineage>
</organism>
<keyword evidence="4" id="KW-1133">Transmembrane helix</keyword>
<keyword evidence="5" id="KW-0472">Membrane</keyword>
<feature type="domain" description="Polycystin" evidence="6">
    <location>
        <begin position="2"/>
        <end position="110"/>
    </location>
</feature>
<dbReference type="GO" id="GO:0016020">
    <property type="term" value="C:membrane"/>
    <property type="evidence" value="ECO:0007669"/>
    <property type="project" value="UniProtKB-SubCell"/>
</dbReference>
<dbReference type="Proteomes" id="UP000677228">
    <property type="component" value="Unassembled WGS sequence"/>
</dbReference>
<dbReference type="InterPro" id="IPR046791">
    <property type="entry name" value="Polycystin_dom"/>
</dbReference>
<reference evidence="8" key="1">
    <citation type="submission" date="2021-02" db="EMBL/GenBank/DDBJ databases">
        <authorList>
            <person name="Nowell W R."/>
        </authorList>
    </citation>
    <scope>NUCLEOTIDE SEQUENCE</scope>
</reference>
<evidence type="ECO:0000313" key="9">
    <source>
        <dbReference type="Proteomes" id="UP000682733"/>
    </source>
</evidence>
<sequence>MIGWPIMRQIRVKLNSCKVPNAFQNLLNGCENSYNFFDEEHGQFNPGWSSVYNASVGPWLNYSETIRSAFIYRTSNELGTPMFAGQHAIYLGGGYIYEFRGRMSEIINNLTIL</sequence>
<dbReference type="EMBL" id="CAJOBA010109543">
    <property type="protein sequence ID" value="CAF4549164.1"/>
    <property type="molecule type" value="Genomic_DNA"/>
</dbReference>
<dbReference type="PANTHER" id="PTHR10877:SF150">
    <property type="entry name" value="REJ DOMAIN-CONTAINING PROTEIN"/>
    <property type="match status" value="1"/>
</dbReference>
<comment type="subcellular location">
    <subcellularLocation>
        <location evidence="1">Membrane</location>
        <topology evidence="1">Multi-pass membrane protein</topology>
    </subcellularLocation>
</comment>
<comment type="similarity">
    <text evidence="2">Belongs to the polycystin family.</text>
</comment>
<evidence type="ECO:0000259" key="6">
    <source>
        <dbReference type="Pfam" id="PF20519"/>
    </source>
</evidence>
<dbReference type="GO" id="GO:0050982">
    <property type="term" value="P:detection of mechanical stimulus"/>
    <property type="evidence" value="ECO:0007669"/>
    <property type="project" value="TreeGrafter"/>
</dbReference>